<dbReference type="EMBL" id="FPKV01000001">
    <property type="protein sequence ID" value="SFZ89192.1"/>
    <property type="molecule type" value="Genomic_DNA"/>
</dbReference>
<reference evidence="1 2" key="1">
    <citation type="submission" date="2016-10" db="EMBL/GenBank/DDBJ databases">
        <authorList>
            <person name="de Groot N.N."/>
        </authorList>
    </citation>
    <scope>NUCLEOTIDE SEQUENCE [LARGE SCALE GENOMIC DNA]</scope>
    <source>
        <strain evidence="1 2">DSM 18180</strain>
    </source>
</reference>
<gene>
    <name evidence="1" type="ORF">SAMN05428642_10124</name>
</gene>
<evidence type="ECO:0000313" key="1">
    <source>
        <dbReference type="EMBL" id="SFZ89192.1"/>
    </source>
</evidence>
<accession>A0A1K2IA59</accession>
<dbReference type="STRING" id="369401.SAMN05428642_10124"/>
<protein>
    <submittedName>
        <fullName evidence="1">Uncharacterized protein</fullName>
    </submittedName>
</protein>
<organism evidence="1 2">
    <name type="scientific">Flaviramulus basaltis</name>
    <dbReference type="NCBI Taxonomy" id="369401"/>
    <lineage>
        <taxon>Bacteria</taxon>
        <taxon>Pseudomonadati</taxon>
        <taxon>Bacteroidota</taxon>
        <taxon>Flavobacteriia</taxon>
        <taxon>Flavobacteriales</taxon>
        <taxon>Flavobacteriaceae</taxon>
        <taxon>Flaviramulus</taxon>
    </lineage>
</organism>
<dbReference type="RefSeq" id="WP_072399528.1">
    <property type="nucleotide sequence ID" value="NZ_FPKV01000001.1"/>
</dbReference>
<evidence type="ECO:0000313" key="2">
    <source>
        <dbReference type="Proteomes" id="UP000182544"/>
    </source>
</evidence>
<keyword evidence="2" id="KW-1185">Reference proteome</keyword>
<dbReference type="OrthoDB" id="1144910at2"/>
<sequence>MLKKWYIGTFIIILTLLGIVSQRPAVIANQEIVLQFTDVAVTIDEVKNTIAIVKKQLQDLGVDNIQVKEGELGKLKITYYSDADVTLIKETFSKEKKVEIDFTANHNKNSNQLPLGEDTISYNLDIYEIQDGNDTDWDLNGISVIQFDTKSDRFFDPNPHILFNTIIVSNDNKIVKLTYKVRRNIAITIDDILHKIPEVRAGPIC</sequence>
<proteinExistence type="predicted"/>
<dbReference type="AlphaFoldDB" id="A0A1K2IA59"/>
<name>A0A1K2IA59_9FLAO</name>
<dbReference type="Proteomes" id="UP000182544">
    <property type="component" value="Unassembled WGS sequence"/>
</dbReference>